<feature type="compositionally biased region" description="Basic residues" evidence="1">
    <location>
        <begin position="253"/>
        <end position="269"/>
    </location>
</feature>
<feature type="region of interest" description="Disordered" evidence="1">
    <location>
        <begin position="603"/>
        <end position="622"/>
    </location>
</feature>
<feature type="region of interest" description="Disordered" evidence="1">
    <location>
        <begin position="459"/>
        <end position="591"/>
    </location>
</feature>
<feature type="compositionally biased region" description="Polar residues" evidence="1">
    <location>
        <begin position="76"/>
        <end position="85"/>
    </location>
</feature>
<feature type="compositionally biased region" description="Polar residues" evidence="1">
    <location>
        <begin position="474"/>
        <end position="486"/>
    </location>
</feature>
<sequence>MSNELEDGELASGDDDVQIIEDADCVMVDSRPMEAASRKASKHSARSKASSSKSKSRKNPTPEKRSSKSREPYNELSKSAPSQQRLRLGTGRLSHPRVSPPPAEQPQTSSFSQEPNSLERGYPPTFSTTAPPPPPPLSGVFPLMAMSQQMPGYGYQGPPPGNFNFPPPMVQMHPQAGQYGPQAYGYQQHQMMMQQQFLQNEYQQQEDQALGNRGSIDMDISDTEAPANNTESYVVNIDELLEQVDETPGPSSSKKKRKNSSTLAKLRKRKDLRASMREELVHLRDYLGDYDSSPSEDEDCGEIRDMIKTIEAKCEEVVDASKKFDEVMQTFNQSMITMYYCSRAVTKDSIDYMRNASQLVREARKSAVRKWEKRYQHAEKVIKRTRLMLDEFSDADNEDEMEEVVSPPRRVAETAARKSAPEKTVPTPQQPVVALSEPLPPPPVAPVLPGAVVQANETVEVATEHAPPAIEEPSPTTTDSSDKQSAPSPFKISKSKPISPRVIKAFKKKNPLITRLTTKTARRKNRQVVRDYFNSSKSSSGKSSAESAESELTVDTVDAVPVLPSEPQSAEPEANADAAPPPPTPVPVVSLEKEEALRQKLLQRKKTTATPLAVNVSESPEVEKAVAPAANVSVEPEAAPIPSTNVVPPSTLLLRPVQPLTPVAMPSKTATPLSKSNGSVPTAPALPPKTASIPSPKKAPTSSAIIQRPNTRSVTKAALTPPTRTQSDTVLNQVSNNTFTKSASGTQKRPPPSANGNAKIRRVQPDADRENKEAPIIADSIIFSIRAGILNPNLSIEKGIEMLRKSADDSREVCYFEQFGFCCDSACPYQHVKDCFRTDQQIVEEVISFIPARVAAPEPASVQAKRLLAEAEGCLPDVIARLRGECAGMDYITLARTAAANS</sequence>
<dbReference type="PANTHER" id="PTHR48125">
    <property type="entry name" value="LP07818P1"/>
    <property type="match status" value="1"/>
</dbReference>
<feature type="compositionally biased region" description="Basic and acidic residues" evidence="1">
    <location>
        <begin position="60"/>
        <end position="73"/>
    </location>
</feature>
<organism evidence="2 3">
    <name type="scientific">Panagrellus redivivus</name>
    <name type="common">Microworm</name>
    <dbReference type="NCBI Taxonomy" id="6233"/>
    <lineage>
        <taxon>Eukaryota</taxon>
        <taxon>Metazoa</taxon>
        <taxon>Ecdysozoa</taxon>
        <taxon>Nematoda</taxon>
        <taxon>Chromadorea</taxon>
        <taxon>Rhabditida</taxon>
        <taxon>Tylenchina</taxon>
        <taxon>Panagrolaimomorpha</taxon>
        <taxon>Panagrolaimoidea</taxon>
        <taxon>Panagrolaimidae</taxon>
        <taxon>Panagrellus</taxon>
    </lineage>
</organism>
<feature type="compositionally biased region" description="Polar residues" evidence="1">
    <location>
        <begin position="722"/>
        <end position="747"/>
    </location>
</feature>
<feature type="compositionally biased region" description="Polar residues" evidence="1">
    <location>
        <begin position="700"/>
        <end position="714"/>
    </location>
</feature>
<dbReference type="WBParaSite" id="Pan_g17832.t1">
    <property type="protein sequence ID" value="Pan_g17832.t1"/>
    <property type="gene ID" value="Pan_g17832"/>
</dbReference>
<reference evidence="2" key="1">
    <citation type="journal article" date="2013" name="Genetics">
        <title>The draft genome and transcriptome of Panagrellus redivivus are shaped by the harsh demands of a free-living lifestyle.</title>
        <authorList>
            <person name="Srinivasan J."/>
            <person name="Dillman A.R."/>
            <person name="Macchietto M.G."/>
            <person name="Heikkinen L."/>
            <person name="Lakso M."/>
            <person name="Fracchia K.M."/>
            <person name="Antoshechkin I."/>
            <person name="Mortazavi A."/>
            <person name="Wong G."/>
            <person name="Sternberg P.W."/>
        </authorList>
    </citation>
    <scope>NUCLEOTIDE SEQUENCE [LARGE SCALE GENOMIC DNA]</scope>
    <source>
        <strain evidence="2">MT8872</strain>
    </source>
</reference>
<feature type="compositionally biased region" description="Polar residues" evidence="1">
    <location>
        <begin position="668"/>
        <end position="680"/>
    </location>
</feature>
<proteinExistence type="predicted"/>
<keyword evidence="2" id="KW-1185">Reference proteome</keyword>
<dbReference type="Proteomes" id="UP000492821">
    <property type="component" value="Unassembled WGS sequence"/>
</dbReference>
<feature type="region of interest" description="Disordered" evidence="1">
    <location>
        <begin position="245"/>
        <end position="269"/>
    </location>
</feature>
<feature type="region of interest" description="Disordered" evidence="1">
    <location>
        <begin position="398"/>
        <end position="430"/>
    </location>
</feature>
<feature type="compositionally biased region" description="Acidic residues" evidence="1">
    <location>
        <begin position="1"/>
        <end position="24"/>
    </location>
</feature>
<evidence type="ECO:0000256" key="1">
    <source>
        <dbReference type="SAM" id="MobiDB-lite"/>
    </source>
</evidence>
<feature type="compositionally biased region" description="Basic and acidic residues" evidence="1">
    <location>
        <begin position="410"/>
        <end position="421"/>
    </location>
</feature>
<feature type="region of interest" description="Disordered" evidence="1">
    <location>
        <begin position="663"/>
        <end position="771"/>
    </location>
</feature>
<dbReference type="AlphaFoldDB" id="A0A7E4ZUD5"/>
<dbReference type="PANTHER" id="PTHR48125:SF12">
    <property type="entry name" value="AT HOOK TRANSCRIPTION FACTOR FAMILY-RELATED"/>
    <property type="match status" value="1"/>
</dbReference>
<name>A0A7E4ZUD5_PANRE</name>
<feature type="compositionally biased region" description="Low complexity" evidence="1">
    <location>
        <begin position="535"/>
        <end position="551"/>
    </location>
</feature>
<accession>A0A7E4ZUD5</accession>
<evidence type="ECO:0000313" key="3">
    <source>
        <dbReference type="WBParaSite" id="Pan_g17832.t1"/>
    </source>
</evidence>
<evidence type="ECO:0000313" key="2">
    <source>
        <dbReference type="Proteomes" id="UP000492821"/>
    </source>
</evidence>
<reference evidence="3" key="2">
    <citation type="submission" date="2020-10" db="UniProtKB">
        <authorList>
            <consortium name="WormBaseParasite"/>
        </authorList>
    </citation>
    <scope>IDENTIFICATION</scope>
</reference>
<feature type="compositionally biased region" description="Low complexity" evidence="1">
    <location>
        <begin position="487"/>
        <end position="503"/>
    </location>
</feature>
<feature type="compositionally biased region" description="Polar residues" evidence="1">
    <location>
        <begin position="105"/>
        <end position="116"/>
    </location>
</feature>
<feature type="region of interest" description="Disordered" evidence="1">
    <location>
        <begin position="1"/>
        <end position="140"/>
    </location>
</feature>
<protein>
    <submittedName>
        <fullName evidence="3">Zf-C3H1 domain-containing protein</fullName>
    </submittedName>
</protein>